<dbReference type="InterPro" id="IPR036034">
    <property type="entry name" value="PDZ_sf"/>
</dbReference>
<evidence type="ECO:0000256" key="3">
    <source>
        <dbReference type="SAM" id="SignalP"/>
    </source>
</evidence>
<organism evidence="5 6">
    <name type="scientific">Parascaris univalens</name>
    <name type="common">Nematode worm</name>
    <dbReference type="NCBI Taxonomy" id="6257"/>
    <lineage>
        <taxon>Eukaryota</taxon>
        <taxon>Metazoa</taxon>
        <taxon>Ecdysozoa</taxon>
        <taxon>Nematoda</taxon>
        <taxon>Chromadorea</taxon>
        <taxon>Rhabditida</taxon>
        <taxon>Spirurina</taxon>
        <taxon>Ascaridomorpha</taxon>
        <taxon>Ascaridoidea</taxon>
        <taxon>Ascarididae</taxon>
        <taxon>Parascaris</taxon>
    </lineage>
</organism>
<keyword evidence="2" id="KW-1133">Transmembrane helix</keyword>
<dbReference type="SMART" id="SM00228">
    <property type="entry name" value="PDZ"/>
    <property type="match status" value="1"/>
</dbReference>
<proteinExistence type="predicted"/>
<evidence type="ECO:0000256" key="2">
    <source>
        <dbReference type="SAM" id="Phobius"/>
    </source>
</evidence>
<accession>A0A915CFX5</accession>
<evidence type="ECO:0000313" key="5">
    <source>
        <dbReference type="Proteomes" id="UP000887569"/>
    </source>
</evidence>
<dbReference type="PROSITE" id="PS50106">
    <property type="entry name" value="PDZ"/>
    <property type="match status" value="1"/>
</dbReference>
<dbReference type="SUPFAM" id="SSF50156">
    <property type="entry name" value="PDZ domain-like"/>
    <property type="match status" value="1"/>
</dbReference>
<sequence>MRDNSATNILFLFITLIIRVVNAETCLTQAQLAAIVFGISLGTLIIALTIAFILWRFAHNKRTDENIIIVEKAAEKAAYENGALEMEHKATEPMPPQLIDKMTSCHSLKQYHRLKNIQRLQSQRSRSPESAAELKEIVRMALESRDITPLGFDIQQSRNCIFVASVKPNGPADKSGNVFVGDRIKALSVSFEGMLLEDAIGILSCAAPYRMKLELERTLTEEDEEDLRENITTIDEYLDIEISAHPPFRSISLNSLSSNSSSEKRTRGGSWMSKQKYPLPRDVKCSDSISPESTTHADSLSDSYRDASSPTVSTVTASPSTTMPISVIIEKISPNSEIESPLIGEILPPALPTSPPPNVSPDSSPKTPIILPSMIEKSSSPKARIAASTTPKISRLPVPKYSPKLALKIEEIQRNGIEEFVEVSHFTFSQPTLSTKRIEQVEFCEHLEPKRQSIVVEFKENHPKNHNRIVENEEESLEILRLERELTPVEMPPRIVGIKVEKISETSPIIERKLPPLPKMIDIPTEDEKNGAALYIEQKDALRRTFVPRKTNENGVILGKEQKARLEANRSILDRQEKELRALGVLP</sequence>
<dbReference type="Gene3D" id="2.30.42.10">
    <property type="match status" value="1"/>
</dbReference>
<reference evidence="6" key="1">
    <citation type="submission" date="2022-11" db="UniProtKB">
        <authorList>
            <consortium name="WormBaseParasite"/>
        </authorList>
    </citation>
    <scope>IDENTIFICATION</scope>
</reference>
<feature type="chain" id="PRO_5037296505" evidence="3">
    <location>
        <begin position="24"/>
        <end position="587"/>
    </location>
</feature>
<feature type="region of interest" description="Disordered" evidence="1">
    <location>
        <begin position="253"/>
        <end position="318"/>
    </location>
</feature>
<evidence type="ECO:0000313" key="6">
    <source>
        <dbReference type="WBParaSite" id="PgR151_g009_t02"/>
    </source>
</evidence>
<feature type="compositionally biased region" description="Low complexity" evidence="1">
    <location>
        <begin position="307"/>
        <end position="318"/>
    </location>
</feature>
<evidence type="ECO:0000256" key="1">
    <source>
        <dbReference type="SAM" id="MobiDB-lite"/>
    </source>
</evidence>
<feature type="signal peptide" evidence="3">
    <location>
        <begin position="1"/>
        <end position="23"/>
    </location>
</feature>
<keyword evidence="3" id="KW-0732">Signal</keyword>
<feature type="compositionally biased region" description="Polar residues" evidence="1">
    <location>
        <begin position="287"/>
        <end position="302"/>
    </location>
</feature>
<protein>
    <submittedName>
        <fullName evidence="6">AAA+ ATPase domain-containing protein</fullName>
    </submittedName>
</protein>
<dbReference type="WBParaSite" id="PgR151_g009_t02">
    <property type="protein sequence ID" value="PgR151_g009_t02"/>
    <property type="gene ID" value="PgR151_g009"/>
</dbReference>
<evidence type="ECO:0000259" key="4">
    <source>
        <dbReference type="PROSITE" id="PS50106"/>
    </source>
</evidence>
<dbReference type="CDD" id="cd00136">
    <property type="entry name" value="PDZ_canonical"/>
    <property type="match status" value="1"/>
</dbReference>
<name>A0A915CFX5_PARUN</name>
<keyword evidence="2" id="KW-0812">Transmembrane</keyword>
<feature type="transmembrane region" description="Helical" evidence="2">
    <location>
        <begin position="33"/>
        <end position="55"/>
    </location>
</feature>
<dbReference type="InterPro" id="IPR001478">
    <property type="entry name" value="PDZ"/>
</dbReference>
<keyword evidence="5" id="KW-1185">Reference proteome</keyword>
<dbReference type="AlphaFoldDB" id="A0A915CFX5"/>
<keyword evidence="2" id="KW-0472">Membrane</keyword>
<dbReference type="Proteomes" id="UP000887569">
    <property type="component" value="Unplaced"/>
</dbReference>
<feature type="domain" description="PDZ" evidence="4">
    <location>
        <begin position="137"/>
        <end position="203"/>
    </location>
</feature>